<proteinExistence type="predicted"/>
<sequence>MNHQLKPNFKFNSANCGRISSYASSLQGTNKKRQIRLQTDEQQITQRLQKDLQQHYQIGSKHEKLLFKTVQIIFVFQVYQTPAKNKEIKLRFIGLICKQLKIIKKRNENLVIQLNAFLVSLQCHQQFVFDQLIQVIQQIRKAKMNCLLQLIPTIHNIQMPQPRSGQKKLSLDLEGLKLFYLKSLLKVISYFFP</sequence>
<keyword evidence="2" id="KW-1185">Reference proteome</keyword>
<gene>
    <name evidence="1" type="ORF">POCTA_138.1.T1440008</name>
</gene>
<protein>
    <submittedName>
        <fullName evidence="1">Uncharacterized protein</fullName>
    </submittedName>
</protein>
<dbReference type="Proteomes" id="UP000683925">
    <property type="component" value="Unassembled WGS sequence"/>
</dbReference>
<dbReference type="EMBL" id="CAJJDP010000145">
    <property type="protein sequence ID" value="CAD8208349.1"/>
    <property type="molecule type" value="Genomic_DNA"/>
</dbReference>
<evidence type="ECO:0000313" key="2">
    <source>
        <dbReference type="Proteomes" id="UP000683925"/>
    </source>
</evidence>
<dbReference type="AlphaFoldDB" id="A0A8S1Y351"/>
<evidence type="ECO:0000313" key="1">
    <source>
        <dbReference type="EMBL" id="CAD8208349.1"/>
    </source>
</evidence>
<accession>A0A8S1Y351</accession>
<organism evidence="1 2">
    <name type="scientific">Paramecium octaurelia</name>
    <dbReference type="NCBI Taxonomy" id="43137"/>
    <lineage>
        <taxon>Eukaryota</taxon>
        <taxon>Sar</taxon>
        <taxon>Alveolata</taxon>
        <taxon>Ciliophora</taxon>
        <taxon>Intramacronucleata</taxon>
        <taxon>Oligohymenophorea</taxon>
        <taxon>Peniculida</taxon>
        <taxon>Parameciidae</taxon>
        <taxon>Paramecium</taxon>
    </lineage>
</organism>
<reference evidence="1" key="1">
    <citation type="submission" date="2021-01" db="EMBL/GenBank/DDBJ databases">
        <authorList>
            <consortium name="Genoscope - CEA"/>
            <person name="William W."/>
        </authorList>
    </citation>
    <scope>NUCLEOTIDE SEQUENCE</scope>
</reference>
<name>A0A8S1Y351_PAROT</name>
<comment type="caution">
    <text evidence="1">The sequence shown here is derived from an EMBL/GenBank/DDBJ whole genome shotgun (WGS) entry which is preliminary data.</text>
</comment>